<dbReference type="AlphaFoldDB" id="A0A850R6L3"/>
<dbReference type="GO" id="GO:0009982">
    <property type="term" value="F:pseudouridine synthase activity"/>
    <property type="evidence" value="ECO:0007669"/>
    <property type="project" value="InterPro"/>
</dbReference>
<evidence type="ECO:0000256" key="3">
    <source>
        <dbReference type="PIRSR" id="PIRSR606225-1"/>
    </source>
</evidence>
<dbReference type="NCBIfam" id="TIGR00005">
    <property type="entry name" value="rluA_subfam"/>
    <property type="match status" value="1"/>
</dbReference>
<dbReference type="InterPro" id="IPR006145">
    <property type="entry name" value="PsdUridine_synth_RsuA/RluA"/>
</dbReference>
<feature type="domain" description="Pseudouridine synthase RsuA/RluA-like" evidence="5">
    <location>
        <begin position="86"/>
        <end position="237"/>
    </location>
</feature>
<dbReference type="RefSeq" id="WP_176942450.1">
    <property type="nucleotide sequence ID" value="NZ_JABZEC010000003.1"/>
</dbReference>
<dbReference type="EMBL" id="JABZEC010000003">
    <property type="protein sequence ID" value="NVY96282.1"/>
    <property type="molecule type" value="Genomic_DNA"/>
</dbReference>
<evidence type="ECO:0000259" key="5">
    <source>
        <dbReference type="Pfam" id="PF00849"/>
    </source>
</evidence>
<comment type="similarity">
    <text evidence="2 4">Belongs to the pseudouridine synthase RluA family.</text>
</comment>
<dbReference type="Gene3D" id="3.30.2350.10">
    <property type="entry name" value="Pseudouridine synthase"/>
    <property type="match status" value="1"/>
</dbReference>
<dbReference type="SUPFAM" id="SSF55120">
    <property type="entry name" value="Pseudouridine synthase"/>
    <property type="match status" value="1"/>
</dbReference>
<keyword evidence="7" id="KW-1185">Reference proteome</keyword>
<dbReference type="InterPro" id="IPR020103">
    <property type="entry name" value="PsdUridine_synth_cat_dom_sf"/>
</dbReference>
<gene>
    <name evidence="6" type="ORF">HU830_03700</name>
</gene>
<dbReference type="Proteomes" id="UP000563523">
    <property type="component" value="Unassembled WGS sequence"/>
</dbReference>
<dbReference type="CDD" id="cd02869">
    <property type="entry name" value="PseudoU_synth_RluA_like"/>
    <property type="match status" value="1"/>
</dbReference>
<dbReference type="GO" id="GO:0140098">
    <property type="term" value="F:catalytic activity, acting on RNA"/>
    <property type="evidence" value="ECO:0007669"/>
    <property type="project" value="UniProtKB-ARBA"/>
</dbReference>
<comment type="caution">
    <text evidence="6">The sequence shown here is derived from an EMBL/GenBank/DDBJ whole genome shotgun (WGS) entry which is preliminary data.</text>
</comment>
<evidence type="ECO:0000256" key="4">
    <source>
        <dbReference type="RuleBase" id="RU362028"/>
    </source>
</evidence>
<dbReference type="InterPro" id="IPR006225">
    <property type="entry name" value="PsdUridine_synth_RluC/D"/>
</dbReference>
<evidence type="ECO:0000256" key="1">
    <source>
        <dbReference type="ARBA" id="ARBA00000073"/>
    </source>
</evidence>
<dbReference type="GO" id="GO:0000455">
    <property type="term" value="P:enzyme-directed rRNA pseudouridine synthesis"/>
    <property type="evidence" value="ECO:0007669"/>
    <property type="project" value="TreeGrafter"/>
</dbReference>
<comment type="function">
    <text evidence="4">Responsible for synthesis of pseudouridine from uracil.</text>
</comment>
<protein>
    <recommendedName>
        <fullName evidence="4">Pseudouridine synthase</fullName>
        <ecNumber evidence="4">5.4.99.-</ecNumber>
    </recommendedName>
</protein>
<dbReference type="GO" id="GO:0003723">
    <property type="term" value="F:RNA binding"/>
    <property type="evidence" value="ECO:0007669"/>
    <property type="project" value="InterPro"/>
</dbReference>
<keyword evidence="4" id="KW-0413">Isomerase</keyword>
<dbReference type="PANTHER" id="PTHR21600">
    <property type="entry name" value="MITOCHONDRIAL RNA PSEUDOURIDINE SYNTHASE"/>
    <property type="match status" value="1"/>
</dbReference>
<dbReference type="EC" id="5.4.99.-" evidence="4"/>
<proteinExistence type="inferred from homology"/>
<accession>A0A850R6L3</accession>
<name>A0A850R6L3_9LACO</name>
<evidence type="ECO:0000256" key="2">
    <source>
        <dbReference type="ARBA" id="ARBA00010876"/>
    </source>
</evidence>
<dbReference type="Pfam" id="PF00849">
    <property type="entry name" value="PseudoU_synth_2"/>
    <property type="match status" value="1"/>
</dbReference>
<dbReference type="PANTHER" id="PTHR21600:SF35">
    <property type="entry name" value="PSEUDOURIDINE SYNTHASE"/>
    <property type="match status" value="1"/>
</dbReference>
<evidence type="ECO:0000313" key="7">
    <source>
        <dbReference type="Proteomes" id="UP000563523"/>
    </source>
</evidence>
<feature type="active site" evidence="3">
    <location>
        <position position="134"/>
    </location>
</feature>
<evidence type="ECO:0000313" key="6">
    <source>
        <dbReference type="EMBL" id="NVY96282.1"/>
    </source>
</evidence>
<organism evidence="6 7">
    <name type="scientific">Bombilactobacillus apium</name>
    <dbReference type="NCBI Taxonomy" id="2675299"/>
    <lineage>
        <taxon>Bacteria</taxon>
        <taxon>Bacillati</taxon>
        <taxon>Bacillota</taxon>
        <taxon>Bacilli</taxon>
        <taxon>Lactobacillales</taxon>
        <taxon>Lactobacillaceae</taxon>
        <taxon>Bombilactobacillus</taxon>
    </lineage>
</organism>
<dbReference type="InterPro" id="IPR050188">
    <property type="entry name" value="RluA_PseudoU_synthase"/>
</dbReference>
<reference evidence="6 7" key="1">
    <citation type="submission" date="2020-06" db="EMBL/GenBank/DDBJ databases">
        <authorList>
            <person name="Kang J."/>
        </authorList>
    </citation>
    <scope>NUCLEOTIDE SEQUENCE [LARGE SCALE GENOMIC DNA]</scope>
    <source>
        <strain evidence="6 7">DCY120</strain>
    </source>
</reference>
<comment type="catalytic activity">
    <reaction evidence="1 4">
        <text>a uridine in RNA = a pseudouridine in RNA</text>
        <dbReference type="Rhea" id="RHEA:48348"/>
        <dbReference type="Rhea" id="RHEA-COMP:12068"/>
        <dbReference type="Rhea" id="RHEA-COMP:12069"/>
        <dbReference type="ChEBI" id="CHEBI:65314"/>
        <dbReference type="ChEBI" id="CHEBI:65315"/>
    </reaction>
</comment>
<sequence>MQITLINSQAQALTLKKFLTQQGISHRFYKQLRQTATQFQVDGQPYRPASLIAPQAQVSFILPTEAADPQVAISDQPVQVVYEDENWLVVNKPVGLSSVPGPSNRQDTLVNRIKGHWLELRSENLVPHIITRLDRDTQGLVLVARHRLANSWANQQLAQGQIQKYYYARVQGQLASDHGEISAPIGRVGDQIARQVTPTGQKALTEYWVQSRTAQQTLVRVQLHTGRTHQIRVHFASIGHPLLGDRLYGGPLDQGFDHQALQAYSLSFEDEFTQQRRQFELALNL</sequence>